<dbReference type="HOGENOM" id="CLU_035032_2_2_0"/>
<dbReference type="InterPro" id="IPR018076">
    <property type="entry name" value="T2SS_GspF_dom"/>
</dbReference>
<dbReference type="EMBL" id="CP002546">
    <property type="protein sequence ID" value="ADY58249.1"/>
    <property type="molecule type" value="Genomic_DNA"/>
</dbReference>
<comment type="subcellular location">
    <subcellularLocation>
        <location evidence="1">Cell membrane</location>
        <topology evidence="1">Multi-pass membrane protein</topology>
    </subcellularLocation>
</comment>
<dbReference type="InterPro" id="IPR003004">
    <property type="entry name" value="GspF/PilC"/>
</dbReference>
<sequence>MLRATLPLKSLALMCRSLSTLLDSGVAADKAFRIAGEKSGSATIRETSASIVDEIKRGNDIATSLEEQQVYPALMVSMVHVAEQTGTLPEILRGLADHYENLVRLRKDFYQAISWPVIQLVLAVFVIAGLIFLLGMIADSNQSEPIDVLGWGLTGTSGALTWLGLVFGGAFSFFICYRMLQASLFGQRYLDKFLLQVPILGNCLQSFAIARFAWSYHLTQEAGMPVDESIDTATRATNNGAFMAAAPYINYDIRSGETVTDALRHSNLFPSDVIEMIHVGETSGTVPETLERLGPHFEDQARRSLETLAGMLGWAVWIAVAIFIIFVVFSIAFWYIGLINELGGL</sequence>
<feature type="domain" description="Type II secretion system protein GspF" evidence="8">
    <location>
        <begin position="221"/>
        <end position="331"/>
    </location>
</feature>
<accession>F0SF94</accession>
<evidence type="ECO:0000256" key="2">
    <source>
        <dbReference type="ARBA" id="ARBA00005745"/>
    </source>
</evidence>
<dbReference type="KEGG" id="pbs:Plabr_0622"/>
<dbReference type="Gene3D" id="1.20.81.30">
    <property type="entry name" value="Type II secretion system (T2SS), domain F"/>
    <property type="match status" value="2"/>
</dbReference>
<proteinExistence type="inferred from homology"/>
<keyword evidence="3" id="KW-1003">Cell membrane</keyword>
<feature type="domain" description="Type II secretion system protein GspF" evidence="8">
    <location>
        <begin position="15"/>
        <end position="133"/>
    </location>
</feature>
<dbReference type="InterPro" id="IPR042094">
    <property type="entry name" value="T2SS_GspF_sf"/>
</dbReference>
<dbReference type="GO" id="GO:0005886">
    <property type="term" value="C:plasma membrane"/>
    <property type="evidence" value="ECO:0007669"/>
    <property type="project" value="UniProtKB-SubCell"/>
</dbReference>
<dbReference type="PANTHER" id="PTHR30012:SF0">
    <property type="entry name" value="TYPE II SECRETION SYSTEM PROTEIN F-RELATED"/>
    <property type="match status" value="1"/>
</dbReference>
<protein>
    <submittedName>
        <fullName evidence="9">Type II secretion system F domain protein</fullName>
    </submittedName>
</protein>
<dbReference type="Pfam" id="PF00482">
    <property type="entry name" value="T2SSF"/>
    <property type="match status" value="2"/>
</dbReference>
<dbReference type="AlphaFoldDB" id="F0SF94"/>
<evidence type="ECO:0000256" key="4">
    <source>
        <dbReference type="ARBA" id="ARBA00022692"/>
    </source>
</evidence>
<name>F0SF94_RUBBR</name>
<evidence type="ECO:0000313" key="10">
    <source>
        <dbReference type="Proteomes" id="UP000006860"/>
    </source>
</evidence>
<dbReference type="eggNOG" id="COG1459">
    <property type="taxonomic scope" value="Bacteria"/>
</dbReference>
<keyword evidence="4 7" id="KW-0812">Transmembrane</keyword>
<evidence type="ECO:0000256" key="1">
    <source>
        <dbReference type="ARBA" id="ARBA00004651"/>
    </source>
</evidence>
<feature type="transmembrane region" description="Helical" evidence="7">
    <location>
        <begin position="312"/>
        <end position="336"/>
    </location>
</feature>
<dbReference type="STRING" id="756272.Plabr_0622"/>
<keyword evidence="6 7" id="KW-0472">Membrane</keyword>
<evidence type="ECO:0000256" key="6">
    <source>
        <dbReference type="ARBA" id="ARBA00023136"/>
    </source>
</evidence>
<keyword evidence="10" id="KW-1185">Reference proteome</keyword>
<dbReference type="OrthoDB" id="211600at2"/>
<organism evidence="9 10">
    <name type="scientific">Rubinisphaera brasiliensis (strain ATCC 49424 / DSM 5305 / JCM 21570 / IAM 15109 / NBRC 103401 / IFAM 1448)</name>
    <name type="common">Planctomyces brasiliensis</name>
    <dbReference type="NCBI Taxonomy" id="756272"/>
    <lineage>
        <taxon>Bacteria</taxon>
        <taxon>Pseudomonadati</taxon>
        <taxon>Planctomycetota</taxon>
        <taxon>Planctomycetia</taxon>
        <taxon>Planctomycetales</taxon>
        <taxon>Planctomycetaceae</taxon>
        <taxon>Rubinisphaera</taxon>
    </lineage>
</organism>
<feature type="transmembrane region" description="Helical" evidence="7">
    <location>
        <begin position="113"/>
        <end position="138"/>
    </location>
</feature>
<dbReference type="Proteomes" id="UP000006860">
    <property type="component" value="Chromosome"/>
</dbReference>
<evidence type="ECO:0000256" key="3">
    <source>
        <dbReference type="ARBA" id="ARBA00022475"/>
    </source>
</evidence>
<reference evidence="10" key="1">
    <citation type="submission" date="2011-02" db="EMBL/GenBank/DDBJ databases">
        <title>The complete genome of Planctomyces brasiliensis DSM 5305.</title>
        <authorList>
            <person name="Lucas S."/>
            <person name="Copeland A."/>
            <person name="Lapidus A."/>
            <person name="Bruce D."/>
            <person name="Goodwin L."/>
            <person name="Pitluck S."/>
            <person name="Kyrpides N."/>
            <person name="Mavromatis K."/>
            <person name="Pagani I."/>
            <person name="Ivanova N."/>
            <person name="Ovchinnikova G."/>
            <person name="Lu M."/>
            <person name="Detter J.C."/>
            <person name="Han C."/>
            <person name="Land M."/>
            <person name="Hauser L."/>
            <person name="Markowitz V."/>
            <person name="Cheng J.-F."/>
            <person name="Hugenholtz P."/>
            <person name="Woyke T."/>
            <person name="Wu D."/>
            <person name="Tindall B."/>
            <person name="Pomrenke H.G."/>
            <person name="Brambilla E."/>
            <person name="Klenk H.-P."/>
            <person name="Eisen J.A."/>
        </authorList>
    </citation>
    <scope>NUCLEOTIDE SEQUENCE [LARGE SCALE GENOMIC DNA]</scope>
    <source>
        <strain evidence="10">ATCC 49424 / DSM 5305 / JCM 21570 / NBRC 103401 / IFAM 1448</strain>
    </source>
</reference>
<comment type="similarity">
    <text evidence="2">Belongs to the GSP F family.</text>
</comment>
<keyword evidence="5 7" id="KW-1133">Transmembrane helix</keyword>
<evidence type="ECO:0000259" key="8">
    <source>
        <dbReference type="Pfam" id="PF00482"/>
    </source>
</evidence>
<evidence type="ECO:0000256" key="7">
    <source>
        <dbReference type="SAM" id="Phobius"/>
    </source>
</evidence>
<dbReference type="PANTHER" id="PTHR30012">
    <property type="entry name" value="GENERAL SECRETION PATHWAY PROTEIN"/>
    <property type="match status" value="1"/>
</dbReference>
<feature type="transmembrane region" description="Helical" evidence="7">
    <location>
        <begin position="158"/>
        <end position="180"/>
    </location>
</feature>
<gene>
    <name evidence="9" type="ordered locus">Plabr_0622</name>
</gene>
<dbReference type="RefSeq" id="WP_013626992.1">
    <property type="nucleotide sequence ID" value="NC_015174.1"/>
</dbReference>
<evidence type="ECO:0000256" key="5">
    <source>
        <dbReference type="ARBA" id="ARBA00022989"/>
    </source>
</evidence>
<evidence type="ECO:0000313" key="9">
    <source>
        <dbReference type="EMBL" id="ADY58249.1"/>
    </source>
</evidence>